<organism evidence="2 3">
    <name type="scientific">Bordetella bronchiseptica 00-P-2796</name>
    <dbReference type="NCBI Taxonomy" id="1331199"/>
    <lineage>
        <taxon>Bacteria</taxon>
        <taxon>Pseudomonadati</taxon>
        <taxon>Pseudomonadota</taxon>
        <taxon>Betaproteobacteria</taxon>
        <taxon>Burkholderiales</taxon>
        <taxon>Alcaligenaceae</taxon>
        <taxon>Bordetella</taxon>
    </lineage>
</organism>
<sequence length="102" mass="11029">MPTPPWKSCTCTHEGLLACCWTMSRRPRPWHVAHDARRLTLPDTTLRTCRHSRIGPHNATKCNASVSTGNPRNAGGARRPAARANGNAAHARGVGNRAGDAR</sequence>
<evidence type="ECO:0000313" key="2">
    <source>
        <dbReference type="EMBL" id="KCV38623.1"/>
    </source>
</evidence>
<accession>A0ABR4RL61</accession>
<keyword evidence="3" id="KW-1185">Reference proteome</keyword>
<gene>
    <name evidence="2" type="ORF">L490_4438</name>
</gene>
<dbReference type="Proteomes" id="UP000025756">
    <property type="component" value="Unassembled WGS sequence"/>
</dbReference>
<reference evidence="2 3" key="1">
    <citation type="submission" date="2014-03" db="EMBL/GenBank/DDBJ databases">
        <title>Genome sequence of Bordetella bronchiseptica.</title>
        <authorList>
            <person name="Harvill E."/>
            <person name="Goodfield L.L."/>
            <person name="Ivanov Y.V."/>
            <person name="Meyer J.A."/>
            <person name="Muse S.J."/>
            <person name="Jacobs N."/>
            <person name="Bendor L."/>
            <person name="Smallridge W.E."/>
            <person name="Brinkac L.M."/>
            <person name="Sanka R."/>
            <person name="Kim M."/>
            <person name="Losada L."/>
        </authorList>
    </citation>
    <scope>NUCLEOTIDE SEQUENCE [LARGE SCALE GENOMIC DNA]</scope>
    <source>
        <strain evidence="2 3">00-P-2796</strain>
    </source>
</reference>
<feature type="region of interest" description="Disordered" evidence="1">
    <location>
        <begin position="60"/>
        <end position="102"/>
    </location>
</feature>
<feature type="compositionally biased region" description="Low complexity" evidence="1">
    <location>
        <begin position="69"/>
        <end position="102"/>
    </location>
</feature>
<protein>
    <submittedName>
        <fullName evidence="2">Uncharacterized protein</fullName>
    </submittedName>
</protein>
<comment type="caution">
    <text evidence="2">The sequence shown here is derived from an EMBL/GenBank/DDBJ whole genome shotgun (WGS) entry which is preliminary data.</text>
</comment>
<proteinExistence type="predicted"/>
<dbReference type="EMBL" id="JGWH01000007">
    <property type="protein sequence ID" value="KCV38623.1"/>
    <property type="molecule type" value="Genomic_DNA"/>
</dbReference>
<evidence type="ECO:0000313" key="3">
    <source>
        <dbReference type="Proteomes" id="UP000025756"/>
    </source>
</evidence>
<name>A0ABR4RL61_BORBO</name>
<evidence type="ECO:0000256" key="1">
    <source>
        <dbReference type="SAM" id="MobiDB-lite"/>
    </source>
</evidence>